<dbReference type="Pfam" id="PF00589">
    <property type="entry name" value="Phage_integrase"/>
    <property type="match status" value="1"/>
</dbReference>
<dbReference type="PANTHER" id="PTHR30349:SF64">
    <property type="entry name" value="PROPHAGE INTEGRASE INTD-RELATED"/>
    <property type="match status" value="1"/>
</dbReference>
<accession>A0A0D7VYK4</accession>
<dbReference type="PROSITE" id="PS51900">
    <property type="entry name" value="CB"/>
    <property type="match status" value="1"/>
</dbReference>
<keyword evidence="2" id="KW-0229">DNA integration</keyword>
<dbReference type="EMBL" id="JTDW01000023">
    <property type="protein sequence ID" value="KJD31859.1"/>
    <property type="molecule type" value="Genomic_DNA"/>
</dbReference>
<dbReference type="SUPFAM" id="SSF56349">
    <property type="entry name" value="DNA breaking-rejoining enzymes"/>
    <property type="match status" value="1"/>
</dbReference>
<gene>
    <name evidence="8" type="ORF">PW52_16425</name>
</gene>
<dbReference type="Pfam" id="PF13495">
    <property type="entry name" value="Phage_int_SAM_4"/>
    <property type="match status" value="1"/>
</dbReference>
<dbReference type="Gene3D" id="1.10.150.130">
    <property type="match status" value="1"/>
</dbReference>
<feature type="domain" description="Tyr recombinase" evidence="6">
    <location>
        <begin position="196"/>
        <end position="368"/>
    </location>
</feature>
<dbReference type="InterPro" id="IPR010998">
    <property type="entry name" value="Integrase_recombinase_N"/>
</dbReference>
<dbReference type="PATRIC" id="fig|1435349.4.peg.1710"/>
<dbReference type="GO" id="GO:0003677">
    <property type="term" value="F:DNA binding"/>
    <property type="evidence" value="ECO:0007669"/>
    <property type="project" value="UniProtKB-UniRule"/>
</dbReference>
<evidence type="ECO:0000256" key="4">
    <source>
        <dbReference type="ARBA" id="ARBA00023172"/>
    </source>
</evidence>
<dbReference type="InterPro" id="IPR002104">
    <property type="entry name" value="Integrase_catalytic"/>
</dbReference>
<dbReference type="RefSeq" id="WP_044634074.1">
    <property type="nucleotide sequence ID" value="NZ_JTDW01000023.1"/>
</dbReference>
<evidence type="ECO:0000256" key="5">
    <source>
        <dbReference type="PROSITE-ProRule" id="PRU01248"/>
    </source>
</evidence>
<dbReference type="GO" id="GO:0006310">
    <property type="term" value="P:DNA recombination"/>
    <property type="evidence" value="ECO:0007669"/>
    <property type="project" value="UniProtKB-KW"/>
</dbReference>
<dbReference type="Proteomes" id="UP000032578">
    <property type="component" value="Unassembled WGS sequence"/>
</dbReference>
<keyword evidence="4" id="KW-0233">DNA recombination</keyword>
<sequence length="393" mass="46259">MQALPLVTLKRQYHRKAHQITINFRYNDTLIQLLRQKTEAKWSKTHSAWYVQNNPKNLKTIFAVFKGFASVNADDIFNEKLPEKKFPKKRIRQLTDDNRKLLNNFFKYLRGKRYSDSTVNTYTQLVADFVEFYNNEAFENLNNRSVEHYIETIYIKRNYAINTQRQFISAMKLFVGFYKITNINDLELQRPKKARILPNVLSYIEIIRLIQVTKNLKHRMVIALIYSSGLRISELINLKVADLEIDRRQIFVKNAKGKKDRYVSLAESVLPLLKNYLMTYEPKNYLIEGQHGLAYSDSSIRKFLKQSCKLANIKKLVSPHTLRHSYATHLLEQGVNLRHIQELLGHARPETTMVYTHVARKDLLDIQSPLDKAVNQLKHVDNTEDKFLLSRKN</sequence>
<dbReference type="PANTHER" id="PTHR30349">
    <property type="entry name" value="PHAGE INTEGRASE-RELATED"/>
    <property type="match status" value="1"/>
</dbReference>
<keyword evidence="3 5" id="KW-0238">DNA-binding</keyword>
<dbReference type="STRING" id="1435349.PW52_16425"/>
<evidence type="ECO:0000256" key="3">
    <source>
        <dbReference type="ARBA" id="ARBA00023125"/>
    </source>
</evidence>
<comment type="similarity">
    <text evidence="1">Belongs to the 'phage' integrase family.</text>
</comment>
<evidence type="ECO:0000256" key="2">
    <source>
        <dbReference type="ARBA" id="ARBA00022908"/>
    </source>
</evidence>
<name>A0A0D7VYK4_9FLAO</name>
<evidence type="ECO:0000259" key="7">
    <source>
        <dbReference type="PROSITE" id="PS51900"/>
    </source>
</evidence>
<evidence type="ECO:0000313" key="9">
    <source>
        <dbReference type="Proteomes" id="UP000032578"/>
    </source>
</evidence>
<dbReference type="InterPro" id="IPR004107">
    <property type="entry name" value="Integrase_SAM-like_N"/>
</dbReference>
<protein>
    <submittedName>
        <fullName evidence="8">Integrase</fullName>
    </submittedName>
</protein>
<dbReference type="InterPro" id="IPR013762">
    <property type="entry name" value="Integrase-like_cat_sf"/>
</dbReference>
<dbReference type="InterPro" id="IPR011010">
    <property type="entry name" value="DNA_brk_join_enz"/>
</dbReference>
<dbReference type="InterPro" id="IPR044068">
    <property type="entry name" value="CB"/>
</dbReference>
<dbReference type="Gene3D" id="1.10.443.10">
    <property type="entry name" value="Intergrase catalytic core"/>
    <property type="match status" value="1"/>
</dbReference>
<keyword evidence="9" id="KW-1185">Reference proteome</keyword>
<dbReference type="GO" id="GO:0015074">
    <property type="term" value="P:DNA integration"/>
    <property type="evidence" value="ECO:0007669"/>
    <property type="project" value="UniProtKB-KW"/>
</dbReference>
<evidence type="ECO:0000259" key="6">
    <source>
        <dbReference type="PROSITE" id="PS51898"/>
    </source>
</evidence>
<organism evidence="8 9">
    <name type="scientific">Neotamlana sedimentorum</name>
    <dbReference type="NCBI Taxonomy" id="1435349"/>
    <lineage>
        <taxon>Bacteria</taxon>
        <taxon>Pseudomonadati</taxon>
        <taxon>Bacteroidota</taxon>
        <taxon>Flavobacteriia</taxon>
        <taxon>Flavobacteriales</taxon>
        <taxon>Flavobacteriaceae</taxon>
        <taxon>Neotamlana</taxon>
    </lineage>
</organism>
<dbReference type="InterPro" id="IPR050090">
    <property type="entry name" value="Tyrosine_recombinase_XerCD"/>
</dbReference>
<feature type="domain" description="Core-binding (CB)" evidence="7">
    <location>
        <begin position="96"/>
        <end position="179"/>
    </location>
</feature>
<reference evidence="8 9" key="1">
    <citation type="submission" date="2014-11" db="EMBL/GenBank/DDBJ databases">
        <title>Tamlana sedimentorum sp. nov., isolated from shallow sand sediments of the Sea of Japan.</title>
        <authorList>
            <person name="Romanenko L.A."/>
        </authorList>
    </citation>
    <scope>NUCLEOTIDE SEQUENCE [LARGE SCALE GENOMIC DNA]</scope>
    <source>
        <strain evidence="8 9">JCM 19808</strain>
    </source>
</reference>
<proteinExistence type="inferred from homology"/>
<comment type="caution">
    <text evidence="8">The sequence shown here is derived from an EMBL/GenBank/DDBJ whole genome shotgun (WGS) entry which is preliminary data.</text>
</comment>
<evidence type="ECO:0000313" key="8">
    <source>
        <dbReference type="EMBL" id="KJD31859.1"/>
    </source>
</evidence>
<dbReference type="PROSITE" id="PS51898">
    <property type="entry name" value="TYR_RECOMBINASE"/>
    <property type="match status" value="1"/>
</dbReference>
<dbReference type="OrthoDB" id="9801717at2"/>
<dbReference type="AlphaFoldDB" id="A0A0D7VYK4"/>
<evidence type="ECO:0000256" key="1">
    <source>
        <dbReference type="ARBA" id="ARBA00008857"/>
    </source>
</evidence>